<protein>
    <recommendedName>
        <fullName evidence="5">DUF4203 domain-containing protein</fullName>
    </recommendedName>
</protein>
<proteinExistence type="predicted"/>
<evidence type="ECO:0000313" key="4">
    <source>
        <dbReference type="Proteomes" id="UP001189429"/>
    </source>
</evidence>
<keyword evidence="2" id="KW-0472">Membrane</keyword>
<feature type="region of interest" description="Disordered" evidence="1">
    <location>
        <begin position="90"/>
        <end position="111"/>
    </location>
</feature>
<comment type="caution">
    <text evidence="3">The sequence shown here is derived from an EMBL/GenBank/DDBJ whole genome shotgun (WGS) entry which is preliminary data.</text>
</comment>
<evidence type="ECO:0000313" key="3">
    <source>
        <dbReference type="EMBL" id="CAK0886172.1"/>
    </source>
</evidence>
<keyword evidence="2" id="KW-0812">Transmembrane</keyword>
<organism evidence="3 4">
    <name type="scientific">Prorocentrum cordatum</name>
    <dbReference type="NCBI Taxonomy" id="2364126"/>
    <lineage>
        <taxon>Eukaryota</taxon>
        <taxon>Sar</taxon>
        <taxon>Alveolata</taxon>
        <taxon>Dinophyceae</taxon>
        <taxon>Prorocentrales</taxon>
        <taxon>Prorocentraceae</taxon>
        <taxon>Prorocentrum</taxon>
    </lineage>
</organism>
<feature type="transmembrane region" description="Helical" evidence="2">
    <location>
        <begin position="184"/>
        <end position="205"/>
    </location>
</feature>
<evidence type="ECO:0008006" key="5">
    <source>
        <dbReference type="Google" id="ProtNLM"/>
    </source>
</evidence>
<dbReference type="Proteomes" id="UP001189429">
    <property type="component" value="Unassembled WGS sequence"/>
</dbReference>
<feature type="transmembrane region" description="Helical" evidence="2">
    <location>
        <begin position="217"/>
        <end position="238"/>
    </location>
</feature>
<keyword evidence="4" id="KW-1185">Reference proteome</keyword>
<feature type="non-terminal residue" evidence="3">
    <location>
        <position position="1"/>
    </location>
</feature>
<dbReference type="EMBL" id="CAUYUJ010018766">
    <property type="protein sequence ID" value="CAK0886172.1"/>
    <property type="molecule type" value="Genomic_DNA"/>
</dbReference>
<evidence type="ECO:0000256" key="2">
    <source>
        <dbReference type="SAM" id="Phobius"/>
    </source>
</evidence>
<reference evidence="3" key="1">
    <citation type="submission" date="2023-10" db="EMBL/GenBank/DDBJ databases">
        <authorList>
            <person name="Chen Y."/>
            <person name="Shah S."/>
            <person name="Dougan E. K."/>
            <person name="Thang M."/>
            <person name="Chan C."/>
        </authorList>
    </citation>
    <scope>NUCLEOTIDE SEQUENCE [LARGE SCALE GENOMIC DNA]</scope>
</reference>
<sequence>PSCRARAGQRRRPAHPSLPLGWGRLLTRLRARRTGGEMLIGSLRDGMGPRLRALQKPLVGKPAGTRSRGQAARGRSLRLDLAAGARLGRFPRGAQRRGRAGPRGRGTAGSVGDQTRLVLMTQAFFYVYGGLPRHLPQRRPAVDERAPLGTHFSILDHDRRALLGTLLALFAGPAVVSLEASRPAPYWSCRVLLAGCVGFGILLTCLIRESGWFAGHAFAGCLGFGSSFALIVICALNHADSGCAVLVTGLLSLVTVATGLLQGGKLAGLCHFPSWGLGLGEGLIVLCWGAAISQLAHA</sequence>
<feature type="transmembrane region" description="Helical" evidence="2">
    <location>
        <begin position="275"/>
        <end position="296"/>
    </location>
</feature>
<name>A0ABN9WLE3_9DINO</name>
<gene>
    <name evidence="3" type="ORF">PCOR1329_LOCUS67585</name>
</gene>
<accession>A0ABN9WLE3</accession>
<feature type="transmembrane region" description="Helical" evidence="2">
    <location>
        <begin position="244"/>
        <end position="263"/>
    </location>
</feature>
<keyword evidence="2" id="KW-1133">Transmembrane helix</keyword>
<evidence type="ECO:0000256" key="1">
    <source>
        <dbReference type="SAM" id="MobiDB-lite"/>
    </source>
</evidence>